<dbReference type="InterPro" id="IPR050090">
    <property type="entry name" value="Tyrosine_recombinase_XerCD"/>
</dbReference>
<dbReference type="SUPFAM" id="SSF56349">
    <property type="entry name" value="DNA breaking-rejoining enzymes"/>
    <property type="match status" value="1"/>
</dbReference>
<proteinExistence type="predicted"/>
<dbReference type="EMBL" id="CAKMMG010000003">
    <property type="protein sequence ID" value="CAH1208559.1"/>
    <property type="molecule type" value="Genomic_DNA"/>
</dbReference>
<evidence type="ECO:0000313" key="4">
    <source>
        <dbReference type="Proteomes" id="UP000838324"/>
    </source>
</evidence>
<dbReference type="PANTHER" id="PTHR30349">
    <property type="entry name" value="PHAGE INTEGRASE-RELATED"/>
    <property type="match status" value="1"/>
</dbReference>
<dbReference type="InterPro" id="IPR013762">
    <property type="entry name" value="Integrase-like_cat_sf"/>
</dbReference>
<reference evidence="3" key="1">
    <citation type="submission" date="2022-01" db="EMBL/GenBank/DDBJ databases">
        <authorList>
            <person name="Criscuolo A."/>
        </authorList>
    </citation>
    <scope>NUCLEOTIDE SEQUENCE</scope>
    <source>
        <strain evidence="3">CIP111892</strain>
    </source>
</reference>
<gene>
    <name evidence="3" type="primary">xerC_6</name>
    <name evidence="3" type="ORF">PAECIP111892_03133</name>
</gene>
<name>A0ABM9CBS6_9BACL</name>
<dbReference type="InterPro" id="IPR011010">
    <property type="entry name" value="DNA_brk_join_enz"/>
</dbReference>
<dbReference type="Gene3D" id="1.10.443.10">
    <property type="entry name" value="Intergrase catalytic core"/>
    <property type="match status" value="1"/>
</dbReference>
<keyword evidence="1" id="KW-0233">DNA recombination</keyword>
<dbReference type="PROSITE" id="PS51898">
    <property type="entry name" value="TYR_RECOMBINASE"/>
    <property type="match status" value="1"/>
</dbReference>
<dbReference type="CDD" id="cd00796">
    <property type="entry name" value="INT_Rci_Hp1_C"/>
    <property type="match status" value="1"/>
</dbReference>
<accession>A0ABM9CBS6</accession>
<sequence>MINFYIEMEHYRLTQRNSDLTVAKYIKELLKFCDFLAQKLHCHPSEVLLDRIYTIRDVNNSIIAYKPLDAQILDGYLMKLSQSCLYSQLALSTHALRSFFKYIKKNRDFPDIISTSNFSLSHYRPNEADTRVLSRHEFLKFLHSLVTHSDNLPRDALLFCLLFSTGCRINEILTLKISSINLVDEMFILIKTKTKVQRTVVLRKGFGKILKTYLKNSNFKESDHLFVNEHNQEPLKRQEVDHLFKSYLQKANLPPMKIHSIRHSYATFMRDAGTDLFTIMELLGHESFQSTLRYTQHYLRNPNIRIKEHDEVYAHLRSLK</sequence>
<evidence type="ECO:0000259" key="2">
    <source>
        <dbReference type="PROSITE" id="PS51898"/>
    </source>
</evidence>
<dbReference type="PANTHER" id="PTHR30349:SF64">
    <property type="entry name" value="PROPHAGE INTEGRASE INTD-RELATED"/>
    <property type="match status" value="1"/>
</dbReference>
<dbReference type="InterPro" id="IPR002104">
    <property type="entry name" value="Integrase_catalytic"/>
</dbReference>
<organism evidence="3 4">
    <name type="scientific">Paenibacillus auburnensis</name>
    <dbReference type="NCBI Taxonomy" id="2905649"/>
    <lineage>
        <taxon>Bacteria</taxon>
        <taxon>Bacillati</taxon>
        <taxon>Bacillota</taxon>
        <taxon>Bacilli</taxon>
        <taxon>Bacillales</taxon>
        <taxon>Paenibacillaceae</taxon>
        <taxon>Paenibacillus</taxon>
    </lineage>
</organism>
<evidence type="ECO:0000256" key="1">
    <source>
        <dbReference type="ARBA" id="ARBA00023172"/>
    </source>
</evidence>
<keyword evidence="4" id="KW-1185">Reference proteome</keyword>
<dbReference type="Pfam" id="PF00589">
    <property type="entry name" value="Phage_integrase"/>
    <property type="match status" value="1"/>
</dbReference>
<comment type="caution">
    <text evidence="3">The sequence shown here is derived from an EMBL/GenBank/DDBJ whole genome shotgun (WGS) entry which is preliminary data.</text>
</comment>
<protein>
    <submittedName>
        <fullName evidence="3">Tyrosine recombinase XerC</fullName>
    </submittedName>
</protein>
<evidence type="ECO:0000313" key="3">
    <source>
        <dbReference type="EMBL" id="CAH1208559.1"/>
    </source>
</evidence>
<dbReference type="Proteomes" id="UP000838324">
    <property type="component" value="Unassembled WGS sequence"/>
</dbReference>
<feature type="domain" description="Tyr recombinase" evidence="2">
    <location>
        <begin position="128"/>
        <end position="311"/>
    </location>
</feature>
<dbReference type="RefSeq" id="WP_236334642.1">
    <property type="nucleotide sequence ID" value="NZ_CAKMMG010000003.1"/>
</dbReference>